<comment type="caution">
    <text evidence="2">The sequence shown here is derived from an EMBL/GenBank/DDBJ whole genome shotgun (WGS) entry which is preliminary data.</text>
</comment>
<dbReference type="EMBL" id="QPFP01000112">
    <property type="protein sequence ID" value="TEB21364.1"/>
    <property type="molecule type" value="Genomic_DNA"/>
</dbReference>
<evidence type="ECO:0000313" key="3">
    <source>
        <dbReference type="Proteomes" id="UP000298030"/>
    </source>
</evidence>
<organism evidence="2 3">
    <name type="scientific">Coprinellus micaceus</name>
    <name type="common">Glistening ink-cap mushroom</name>
    <name type="synonym">Coprinus micaceus</name>
    <dbReference type="NCBI Taxonomy" id="71717"/>
    <lineage>
        <taxon>Eukaryota</taxon>
        <taxon>Fungi</taxon>
        <taxon>Dikarya</taxon>
        <taxon>Basidiomycota</taxon>
        <taxon>Agaricomycotina</taxon>
        <taxon>Agaricomycetes</taxon>
        <taxon>Agaricomycetidae</taxon>
        <taxon>Agaricales</taxon>
        <taxon>Agaricineae</taxon>
        <taxon>Psathyrellaceae</taxon>
        <taxon>Coprinellus</taxon>
    </lineage>
</organism>
<dbReference type="Proteomes" id="UP000298030">
    <property type="component" value="Unassembled WGS sequence"/>
</dbReference>
<evidence type="ECO:0000256" key="1">
    <source>
        <dbReference type="SAM" id="MobiDB-lite"/>
    </source>
</evidence>
<gene>
    <name evidence="2" type="ORF">FA13DRAFT_1819564</name>
</gene>
<accession>A0A4Y7SIF9</accession>
<dbReference type="AlphaFoldDB" id="A0A4Y7SIF9"/>
<protein>
    <submittedName>
        <fullName evidence="2">Uncharacterized protein</fullName>
    </submittedName>
</protein>
<reference evidence="2 3" key="1">
    <citation type="journal article" date="2019" name="Nat. Ecol. Evol.">
        <title>Megaphylogeny resolves global patterns of mushroom evolution.</title>
        <authorList>
            <person name="Varga T."/>
            <person name="Krizsan K."/>
            <person name="Foldi C."/>
            <person name="Dima B."/>
            <person name="Sanchez-Garcia M."/>
            <person name="Sanchez-Ramirez S."/>
            <person name="Szollosi G.J."/>
            <person name="Szarkandi J.G."/>
            <person name="Papp V."/>
            <person name="Albert L."/>
            <person name="Andreopoulos W."/>
            <person name="Angelini C."/>
            <person name="Antonin V."/>
            <person name="Barry K.W."/>
            <person name="Bougher N.L."/>
            <person name="Buchanan P."/>
            <person name="Buyck B."/>
            <person name="Bense V."/>
            <person name="Catcheside P."/>
            <person name="Chovatia M."/>
            <person name="Cooper J."/>
            <person name="Damon W."/>
            <person name="Desjardin D."/>
            <person name="Finy P."/>
            <person name="Geml J."/>
            <person name="Haridas S."/>
            <person name="Hughes K."/>
            <person name="Justo A."/>
            <person name="Karasinski D."/>
            <person name="Kautmanova I."/>
            <person name="Kiss B."/>
            <person name="Kocsube S."/>
            <person name="Kotiranta H."/>
            <person name="LaButti K.M."/>
            <person name="Lechner B.E."/>
            <person name="Liimatainen K."/>
            <person name="Lipzen A."/>
            <person name="Lukacs Z."/>
            <person name="Mihaltcheva S."/>
            <person name="Morgado L.N."/>
            <person name="Niskanen T."/>
            <person name="Noordeloos M.E."/>
            <person name="Ohm R.A."/>
            <person name="Ortiz-Santana B."/>
            <person name="Ovrebo C."/>
            <person name="Racz N."/>
            <person name="Riley R."/>
            <person name="Savchenko A."/>
            <person name="Shiryaev A."/>
            <person name="Soop K."/>
            <person name="Spirin V."/>
            <person name="Szebenyi C."/>
            <person name="Tomsovsky M."/>
            <person name="Tulloss R.E."/>
            <person name="Uehling J."/>
            <person name="Grigoriev I.V."/>
            <person name="Vagvolgyi C."/>
            <person name="Papp T."/>
            <person name="Martin F.M."/>
            <person name="Miettinen O."/>
            <person name="Hibbett D.S."/>
            <person name="Nagy L.G."/>
        </authorList>
    </citation>
    <scope>NUCLEOTIDE SEQUENCE [LARGE SCALE GENOMIC DNA]</scope>
    <source>
        <strain evidence="2 3">FP101781</strain>
    </source>
</reference>
<name>A0A4Y7SIF9_COPMI</name>
<evidence type="ECO:0000313" key="2">
    <source>
        <dbReference type="EMBL" id="TEB21364.1"/>
    </source>
</evidence>
<sequence length="209" mass="22748">MLSALLGPSSQCLRPRPKMLVRDRLPGPAGDFPLPLLLLEHVRTVQLVEMAPVDSSLVSRSFSRPLEGGTCSAFYDFTSSLDRSASTQTPFPSRSASAIRCKNQRQLLPRVLSAFLECIAMDAPEGSQNYVCLGCPDGLMSVWEPFKLSRRIHLKGHLRAITLPTQPKVENDDSGNTPNTASVWDAGTGSVSRCRTRRSSETSSGSKSL</sequence>
<feature type="region of interest" description="Disordered" evidence="1">
    <location>
        <begin position="165"/>
        <end position="209"/>
    </location>
</feature>
<proteinExistence type="predicted"/>
<keyword evidence="3" id="KW-1185">Reference proteome</keyword>